<evidence type="ECO:0000313" key="3">
    <source>
        <dbReference type="Proteomes" id="UP000321832"/>
    </source>
</evidence>
<reference evidence="2 3" key="1">
    <citation type="submission" date="2019-08" db="EMBL/GenBank/DDBJ databases">
        <authorList>
            <person name="Khan S.A."/>
            <person name="Jeon C.O."/>
            <person name="Jeong S.E."/>
        </authorList>
    </citation>
    <scope>NUCLEOTIDE SEQUENCE [LARGE SCALE GENOMIC DNA]</scope>
    <source>
        <strain evidence="3">IMCC1728</strain>
    </source>
</reference>
<evidence type="ECO:0000313" key="2">
    <source>
        <dbReference type="EMBL" id="TXC65406.1"/>
    </source>
</evidence>
<feature type="region of interest" description="Disordered" evidence="1">
    <location>
        <begin position="158"/>
        <end position="182"/>
    </location>
</feature>
<gene>
    <name evidence="2" type="ORF">FSC37_02740</name>
</gene>
<protein>
    <recommendedName>
        <fullName evidence="4">Protein kinase domain-containing protein</fullName>
    </recommendedName>
</protein>
<evidence type="ECO:0008006" key="4">
    <source>
        <dbReference type="Google" id="ProtNLM"/>
    </source>
</evidence>
<proteinExistence type="predicted"/>
<name>A0A5C6U0Q4_9BURK</name>
<dbReference type="AlphaFoldDB" id="A0A5C6U0Q4"/>
<keyword evidence="3" id="KW-1185">Reference proteome</keyword>
<dbReference type="Proteomes" id="UP000321832">
    <property type="component" value="Unassembled WGS sequence"/>
</dbReference>
<comment type="caution">
    <text evidence="2">The sequence shown here is derived from an EMBL/GenBank/DDBJ whole genome shotgun (WGS) entry which is preliminary data.</text>
</comment>
<organism evidence="2 3">
    <name type="scientific">Piscinibacter aquaticus</name>
    <dbReference type="NCBI Taxonomy" id="392597"/>
    <lineage>
        <taxon>Bacteria</taxon>
        <taxon>Pseudomonadati</taxon>
        <taxon>Pseudomonadota</taxon>
        <taxon>Betaproteobacteria</taxon>
        <taxon>Burkholderiales</taxon>
        <taxon>Sphaerotilaceae</taxon>
        <taxon>Piscinibacter</taxon>
    </lineage>
</organism>
<dbReference type="Gene3D" id="1.10.510.10">
    <property type="entry name" value="Transferase(Phosphotransferase) domain 1"/>
    <property type="match status" value="1"/>
</dbReference>
<dbReference type="EMBL" id="VOPW01000001">
    <property type="protein sequence ID" value="TXC65406.1"/>
    <property type="molecule type" value="Genomic_DNA"/>
</dbReference>
<dbReference type="SUPFAM" id="SSF56112">
    <property type="entry name" value="Protein kinase-like (PK-like)"/>
    <property type="match status" value="1"/>
</dbReference>
<sequence length="182" mass="19317">MQLPWVEAQPLADDIGRCGAPVDPADVRGWLRAIGGALGQLHRGGVVHGGVSPRRVLRLPGGGVLLDLPESARWALAPWRPELVDVDDPSLAPEQWLEPAVRARAIGPWTDVYGPGHDGPPRDCRQPAAAGTAARSLPVAPVAGELCRRALGCCDAAGDRPRARPTPLRGPAAWTTSWPRWA</sequence>
<evidence type="ECO:0000256" key="1">
    <source>
        <dbReference type="SAM" id="MobiDB-lite"/>
    </source>
</evidence>
<accession>A0A5C6U0Q4</accession>
<dbReference type="InterPro" id="IPR011009">
    <property type="entry name" value="Kinase-like_dom_sf"/>
</dbReference>